<protein>
    <submittedName>
        <fullName evidence="2">Uncharacterized protein</fullName>
    </submittedName>
</protein>
<evidence type="ECO:0000313" key="2">
    <source>
        <dbReference type="EMBL" id="TVT16076.1"/>
    </source>
</evidence>
<accession>A0A557ZVN0</accession>
<dbReference type="AlphaFoldDB" id="A0A557ZVN0"/>
<comment type="caution">
    <text evidence="2">The sequence shown here is derived from an EMBL/GenBank/DDBJ whole genome shotgun (WGS) entry which is preliminary data.</text>
</comment>
<keyword evidence="3" id="KW-1185">Reference proteome</keyword>
<name>A0A557ZVN0_9PSEU</name>
<reference evidence="2 3" key="1">
    <citation type="submission" date="2019-07" db="EMBL/GenBank/DDBJ databases">
        <title>New species of Amycolatopsis and Streptomyces.</title>
        <authorList>
            <person name="Duangmal K."/>
            <person name="Teo W.F.A."/>
            <person name="Lipun K."/>
        </authorList>
    </citation>
    <scope>NUCLEOTIDE SEQUENCE [LARGE SCALE GENOMIC DNA]</scope>
    <source>
        <strain evidence="2 3">JCM 30562</strain>
    </source>
</reference>
<dbReference type="EMBL" id="VJZA01000107">
    <property type="protein sequence ID" value="TVT16076.1"/>
    <property type="molecule type" value="Genomic_DNA"/>
</dbReference>
<organism evidence="2 3">
    <name type="scientific">Amycolatopsis acidiphila</name>
    <dbReference type="NCBI Taxonomy" id="715473"/>
    <lineage>
        <taxon>Bacteria</taxon>
        <taxon>Bacillati</taxon>
        <taxon>Actinomycetota</taxon>
        <taxon>Actinomycetes</taxon>
        <taxon>Pseudonocardiales</taxon>
        <taxon>Pseudonocardiaceae</taxon>
        <taxon>Amycolatopsis</taxon>
    </lineage>
</organism>
<dbReference type="Proteomes" id="UP000318578">
    <property type="component" value="Unassembled WGS sequence"/>
</dbReference>
<proteinExistence type="predicted"/>
<dbReference type="RefSeq" id="WP_144644809.1">
    <property type="nucleotide sequence ID" value="NZ_BNAX01000017.1"/>
</dbReference>
<feature type="region of interest" description="Disordered" evidence="1">
    <location>
        <begin position="57"/>
        <end position="86"/>
    </location>
</feature>
<evidence type="ECO:0000313" key="3">
    <source>
        <dbReference type="Proteomes" id="UP000318578"/>
    </source>
</evidence>
<sequence>MEITMMIGNPGTALSCATPVSAVVGQGIGLRWAKENVLSAGIPARLRRLAARSSAFGAEGMPTATDLPTYKQPTIHVPHPPLERSP</sequence>
<dbReference type="OrthoDB" id="3628499at2"/>
<gene>
    <name evidence="2" type="ORF">FNH06_35245</name>
</gene>
<evidence type="ECO:0000256" key="1">
    <source>
        <dbReference type="SAM" id="MobiDB-lite"/>
    </source>
</evidence>